<feature type="compositionally biased region" description="Basic and acidic residues" evidence="1">
    <location>
        <begin position="1"/>
        <end position="16"/>
    </location>
</feature>
<reference evidence="2 3" key="1">
    <citation type="journal article" date="2018" name="Front. Plant Sci.">
        <title>Red Clover (Trifolium pratense) and Zigzag Clover (T. medium) - A Picture of Genomic Similarities and Differences.</title>
        <authorList>
            <person name="Dluhosova J."/>
            <person name="Istvanek J."/>
            <person name="Nedelnik J."/>
            <person name="Repkova J."/>
        </authorList>
    </citation>
    <scope>NUCLEOTIDE SEQUENCE [LARGE SCALE GENOMIC DNA]</scope>
    <source>
        <strain evidence="3">cv. 10/8</strain>
        <tissue evidence="2">Leaf</tissue>
    </source>
</reference>
<dbReference type="AlphaFoldDB" id="A0A392TQQ4"/>
<keyword evidence="3" id="KW-1185">Reference proteome</keyword>
<feature type="region of interest" description="Disordered" evidence="1">
    <location>
        <begin position="1"/>
        <end position="21"/>
    </location>
</feature>
<comment type="caution">
    <text evidence="2">The sequence shown here is derived from an EMBL/GenBank/DDBJ whole genome shotgun (WGS) entry which is preliminary data.</text>
</comment>
<proteinExistence type="predicted"/>
<evidence type="ECO:0000256" key="1">
    <source>
        <dbReference type="SAM" id="MobiDB-lite"/>
    </source>
</evidence>
<dbReference type="EMBL" id="LXQA010628949">
    <property type="protein sequence ID" value="MCI62984.1"/>
    <property type="molecule type" value="Genomic_DNA"/>
</dbReference>
<evidence type="ECO:0000313" key="2">
    <source>
        <dbReference type="EMBL" id="MCI62984.1"/>
    </source>
</evidence>
<accession>A0A392TQQ4</accession>
<name>A0A392TQQ4_9FABA</name>
<protein>
    <submittedName>
        <fullName evidence="2">Uncharacterized protein</fullName>
    </submittedName>
</protein>
<feature type="non-terminal residue" evidence="2">
    <location>
        <position position="39"/>
    </location>
</feature>
<organism evidence="2 3">
    <name type="scientific">Trifolium medium</name>
    <dbReference type="NCBI Taxonomy" id="97028"/>
    <lineage>
        <taxon>Eukaryota</taxon>
        <taxon>Viridiplantae</taxon>
        <taxon>Streptophyta</taxon>
        <taxon>Embryophyta</taxon>
        <taxon>Tracheophyta</taxon>
        <taxon>Spermatophyta</taxon>
        <taxon>Magnoliopsida</taxon>
        <taxon>eudicotyledons</taxon>
        <taxon>Gunneridae</taxon>
        <taxon>Pentapetalae</taxon>
        <taxon>rosids</taxon>
        <taxon>fabids</taxon>
        <taxon>Fabales</taxon>
        <taxon>Fabaceae</taxon>
        <taxon>Papilionoideae</taxon>
        <taxon>50 kb inversion clade</taxon>
        <taxon>NPAAA clade</taxon>
        <taxon>Hologalegina</taxon>
        <taxon>IRL clade</taxon>
        <taxon>Trifolieae</taxon>
        <taxon>Trifolium</taxon>
    </lineage>
</organism>
<dbReference type="Proteomes" id="UP000265520">
    <property type="component" value="Unassembled WGS sequence"/>
</dbReference>
<evidence type="ECO:0000313" key="3">
    <source>
        <dbReference type="Proteomes" id="UP000265520"/>
    </source>
</evidence>
<sequence>MQELFLWDRKGNEGDGGKATAWWPRTKERSSTVPICSIR</sequence>